<evidence type="ECO:0000256" key="1">
    <source>
        <dbReference type="SAM" id="Coils"/>
    </source>
</evidence>
<feature type="coiled-coil region" evidence="1">
    <location>
        <begin position="227"/>
        <end position="261"/>
    </location>
</feature>
<comment type="caution">
    <text evidence="3">The sequence shown here is derived from an EMBL/GenBank/DDBJ whole genome shotgun (WGS) entry which is preliminary data.</text>
</comment>
<dbReference type="SUPFAM" id="SSF159659">
    <property type="entry name" value="Cgl1923-like"/>
    <property type="match status" value="1"/>
</dbReference>
<dbReference type="Proteomes" id="UP000009888">
    <property type="component" value="Unassembled WGS sequence"/>
</dbReference>
<dbReference type="Gene3D" id="3.40.50.10900">
    <property type="entry name" value="PAC-like subunit"/>
    <property type="match status" value="1"/>
</dbReference>
<dbReference type="InterPro" id="IPR019151">
    <property type="entry name" value="Proteasome_assmbl_chaperone_2"/>
</dbReference>
<evidence type="ECO:0000256" key="2">
    <source>
        <dbReference type="SAM" id="MobiDB-lite"/>
    </source>
</evidence>
<protein>
    <recommendedName>
        <fullName evidence="5">PAC2 family protein</fullName>
    </recommendedName>
</protein>
<feature type="compositionally biased region" description="Basic residues" evidence="2">
    <location>
        <begin position="406"/>
        <end position="415"/>
    </location>
</feature>
<dbReference type="eggNOG" id="COG2047">
    <property type="taxonomic scope" value="Bacteria"/>
</dbReference>
<feature type="region of interest" description="Disordered" evidence="2">
    <location>
        <begin position="344"/>
        <end position="415"/>
    </location>
</feature>
<dbReference type="STRING" id="202789.GCA_001457435_00225"/>
<sequence length="415" mass="44558">MGSFITPKAGDFPPRIDSLILNLTDPLNDSGAVSDLVRSELSTLDAVPVASIDVDPLLDYRAQRPRVNYLNGELVGMFRPSIDLYVVRDMEGKPFLLLTGTEPDFYWDTFAVDLLDVLDSFGVSRIFSIGSISAGLPHTRQPDMLVRSHNRERVAPALNANVWFAASFTDFFEYNVAQFGASSVTITVRVPVYLTGNRYAAGAVSALSMLASVSGLSFPLGDLELGVREENDILADMMKQNDQLREMVRALEDEYDQADGEPGFVQAPAANHAVPSADEIGRAAEQFLAQYEASKYKNGAKDASREAPLAPLGGIEERLEEYRRARGFSSGPGPRVAAAIRADASGQPASGGAESGHDCVQSSKDGGEISRDSATATASEYGETGPGRSESGEGNGDQERGESQSPRRKGRHAAD</sequence>
<evidence type="ECO:0000313" key="4">
    <source>
        <dbReference type="Proteomes" id="UP000009888"/>
    </source>
</evidence>
<accession>K9EFN7</accession>
<dbReference type="AlphaFoldDB" id="K9EFN7"/>
<keyword evidence="1" id="KW-0175">Coiled coil</keyword>
<evidence type="ECO:0000313" key="3">
    <source>
        <dbReference type="EMBL" id="EKU96064.1"/>
    </source>
</evidence>
<dbReference type="EMBL" id="AGWL01000001">
    <property type="protein sequence ID" value="EKU96064.1"/>
    <property type="molecule type" value="Genomic_DNA"/>
</dbReference>
<dbReference type="Pfam" id="PF09754">
    <property type="entry name" value="PAC2"/>
    <property type="match status" value="1"/>
</dbReference>
<dbReference type="InterPro" id="IPR038389">
    <property type="entry name" value="PSMG2_sf"/>
</dbReference>
<dbReference type="PATRIC" id="fig|883066.3.peg.153"/>
<evidence type="ECO:0008006" key="5">
    <source>
        <dbReference type="Google" id="ProtNLM"/>
    </source>
</evidence>
<dbReference type="HOGENOM" id="CLU_055821_0_0_11"/>
<proteinExistence type="predicted"/>
<reference evidence="3 4" key="1">
    <citation type="submission" date="2012-09" db="EMBL/GenBank/DDBJ databases">
        <title>The Genome Sequence of Actinobaculum massiliae ACS-171-V-COL2.</title>
        <authorList>
            <consortium name="The Broad Institute Genome Sequencing Platform"/>
            <person name="Earl A."/>
            <person name="Ward D."/>
            <person name="Feldgarden M."/>
            <person name="Gevers D."/>
            <person name="Saerens B."/>
            <person name="Vaneechoutte M."/>
            <person name="Walker B."/>
            <person name="Young S.K."/>
            <person name="Zeng Q."/>
            <person name="Gargeya S."/>
            <person name="Fitzgerald M."/>
            <person name="Haas B."/>
            <person name="Abouelleil A."/>
            <person name="Alvarado L."/>
            <person name="Arachchi H.M."/>
            <person name="Berlin A."/>
            <person name="Chapman S.B."/>
            <person name="Goldberg J."/>
            <person name="Griggs A."/>
            <person name="Gujja S."/>
            <person name="Hansen M."/>
            <person name="Howarth C."/>
            <person name="Imamovic A."/>
            <person name="Larimer J."/>
            <person name="McCowen C."/>
            <person name="Montmayeur A."/>
            <person name="Murphy C."/>
            <person name="Neiman D."/>
            <person name="Pearson M."/>
            <person name="Priest M."/>
            <person name="Roberts A."/>
            <person name="Saif S."/>
            <person name="Shea T."/>
            <person name="Sisk P."/>
            <person name="Sykes S."/>
            <person name="Wortman J."/>
            <person name="Nusbaum C."/>
            <person name="Birren B."/>
        </authorList>
    </citation>
    <scope>NUCLEOTIDE SEQUENCE [LARGE SCALE GENOMIC DNA]</scope>
    <source>
        <strain evidence="4">ACS-171-V-Col2</strain>
    </source>
</reference>
<name>K9EFN7_9ACTO</name>
<keyword evidence="4" id="KW-1185">Reference proteome</keyword>
<organism evidence="3 4">
    <name type="scientific">Actinobaculum massiliense ACS-171-V-Col2</name>
    <dbReference type="NCBI Taxonomy" id="883066"/>
    <lineage>
        <taxon>Bacteria</taxon>
        <taxon>Bacillati</taxon>
        <taxon>Actinomycetota</taxon>
        <taxon>Actinomycetes</taxon>
        <taxon>Actinomycetales</taxon>
        <taxon>Actinomycetaceae</taxon>
        <taxon>Actinobaculum</taxon>
    </lineage>
</organism>
<gene>
    <name evidence="3" type="ORF">HMPREF9233_00152</name>
</gene>